<keyword evidence="3" id="KW-1185">Reference proteome</keyword>
<evidence type="ECO:0000313" key="3">
    <source>
        <dbReference type="Proteomes" id="UP000314294"/>
    </source>
</evidence>
<gene>
    <name evidence="2" type="ORF">EYF80_055314</name>
</gene>
<evidence type="ECO:0000256" key="1">
    <source>
        <dbReference type="SAM" id="MobiDB-lite"/>
    </source>
</evidence>
<evidence type="ECO:0000313" key="2">
    <source>
        <dbReference type="EMBL" id="TNN34520.1"/>
    </source>
</evidence>
<reference evidence="2 3" key="1">
    <citation type="submission" date="2019-03" db="EMBL/GenBank/DDBJ databases">
        <title>First draft genome of Liparis tanakae, snailfish: a comprehensive survey of snailfish specific genes.</title>
        <authorList>
            <person name="Kim W."/>
            <person name="Song I."/>
            <person name="Jeong J.-H."/>
            <person name="Kim D."/>
            <person name="Kim S."/>
            <person name="Ryu S."/>
            <person name="Song J.Y."/>
            <person name="Lee S.K."/>
        </authorList>
    </citation>
    <scope>NUCLEOTIDE SEQUENCE [LARGE SCALE GENOMIC DNA]</scope>
    <source>
        <tissue evidence="2">Muscle</tissue>
    </source>
</reference>
<organism evidence="2 3">
    <name type="scientific">Liparis tanakae</name>
    <name type="common">Tanaka's snailfish</name>
    <dbReference type="NCBI Taxonomy" id="230148"/>
    <lineage>
        <taxon>Eukaryota</taxon>
        <taxon>Metazoa</taxon>
        <taxon>Chordata</taxon>
        <taxon>Craniata</taxon>
        <taxon>Vertebrata</taxon>
        <taxon>Euteleostomi</taxon>
        <taxon>Actinopterygii</taxon>
        <taxon>Neopterygii</taxon>
        <taxon>Teleostei</taxon>
        <taxon>Neoteleostei</taxon>
        <taxon>Acanthomorphata</taxon>
        <taxon>Eupercaria</taxon>
        <taxon>Perciformes</taxon>
        <taxon>Cottioidei</taxon>
        <taxon>Cottales</taxon>
        <taxon>Liparidae</taxon>
        <taxon>Liparis</taxon>
    </lineage>
</organism>
<feature type="region of interest" description="Disordered" evidence="1">
    <location>
        <begin position="1"/>
        <end position="30"/>
    </location>
</feature>
<name>A0A4Z2F0X6_9TELE</name>
<dbReference type="AlphaFoldDB" id="A0A4Z2F0X6"/>
<dbReference type="EMBL" id="SRLO01001945">
    <property type="protein sequence ID" value="TNN34520.1"/>
    <property type="molecule type" value="Genomic_DNA"/>
</dbReference>
<accession>A0A4Z2F0X6</accession>
<dbReference type="Proteomes" id="UP000314294">
    <property type="component" value="Unassembled WGS sequence"/>
</dbReference>
<proteinExistence type="predicted"/>
<comment type="caution">
    <text evidence="2">The sequence shown here is derived from an EMBL/GenBank/DDBJ whole genome shotgun (WGS) entry which is preliminary data.</text>
</comment>
<protein>
    <submittedName>
        <fullName evidence="2">Uncharacterized protein</fullName>
    </submittedName>
</protein>
<sequence>MLSLRPKGHEDERPHGPALSPSGDLRNAEERHVATRRLRQENVVPPPVTSPCRNIVIFKALTSFSAFTPPFRAFIPKTAELMTRQSSRADSTISRAFMLLKSI</sequence>